<gene>
    <name evidence="3" type="ORF">EPV75_09715</name>
</gene>
<dbReference type="GO" id="GO:0000287">
    <property type="term" value="F:magnesium ion binding"/>
    <property type="evidence" value="ECO:0007669"/>
    <property type="project" value="UniProtKB-ARBA"/>
</dbReference>
<dbReference type="InterPro" id="IPR023214">
    <property type="entry name" value="HAD_sf"/>
</dbReference>
<name>A0A410H4R9_9GAMM</name>
<reference evidence="3 4" key="1">
    <citation type="journal article" date="2018" name="Environ. Microbiol.">
        <title>Genomes of ubiquitous marine and hypersaline Hydrogenovibrio, Thiomicrorhabdus and Thiomicrospira spp. encode a diversity of mechanisms to sustain chemolithoautotrophy in heterogeneous environments.</title>
        <authorList>
            <person name="Scott K.M."/>
            <person name="Williams J."/>
            <person name="Porter C.M.B."/>
            <person name="Russel S."/>
            <person name="Harmer T.L."/>
            <person name="Paul J.H."/>
            <person name="Antonen K.M."/>
            <person name="Bridges M.K."/>
            <person name="Camper G.J."/>
            <person name="Campla C.K."/>
            <person name="Casella L.G."/>
            <person name="Chase E."/>
            <person name="Conrad J.W."/>
            <person name="Cruz M.C."/>
            <person name="Dunlap D.S."/>
            <person name="Duran L."/>
            <person name="Fahsbender E.M."/>
            <person name="Goldsmith D.B."/>
            <person name="Keeley R.F."/>
            <person name="Kondoff M.R."/>
            <person name="Kussy B.I."/>
            <person name="Lane M.K."/>
            <person name="Lawler S."/>
            <person name="Leigh B.A."/>
            <person name="Lewis C."/>
            <person name="Lostal L.M."/>
            <person name="Marking D."/>
            <person name="Mancera P.A."/>
            <person name="McClenthan E.C."/>
            <person name="McIntyre E.A."/>
            <person name="Mine J.A."/>
            <person name="Modi S."/>
            <person name="Moore B.D."/>
            <person name="Morgan W.A."/>
            <person name="Nelson K.M."/>
            <person name="Nguyen K.N."/>
            <person name="Ogburn N."/>
            <person name="Parrino D.G."/>
            <person name="Pedapudi A.D."/>
            <person name="Pelham R.P."/>
            <person name="Preece A.M."/>
            <person name="Rampersad E.A."/>
            <person name="Richardson J.C."/>
            <person name="Rodgers C.M."/>
            <person name="Schaffer B.L."/>
            <person name="Sheridan N.E."/>
            <person name="Solone M.R."/>
            <person name="Staley Z.R."/>
            <person name="Tabuchi M."/>
            <person name="Waide R.J."/>
            <person name="Wanjugi P.W."/>
            <person name="Young S."/>
            <person name="Clum A."/>
            <person name="Daum C."/>
            <person name="Huntemann M."/>
            <person name="Ivanova N."/>
            <person name="Kyrpides N."/>
            <person name="Mikhailova N."/>
            <person name="Palaniappan K."/>
            <person name="Pillay M."/>
            <person name="Reddy T.B.K."/>
            <person name="Shapiro N."/>
            <person name="Stamatis D."/>
            <person name="Varghese N."/>
            <person name="Woyke T."/>
            <person name="Boden R."/>
            <person name="Freyermuth S.K."/>
            <person name="Kerfeld C.A."/>
        </authorList>
    </citation>
    <scope>NUCLEOTIDE SEQUENCE [LARGE SCALE GENOMIC DNA]</scope>
    <source>
        <strain evidence="3 4">JR-2</strain>
    </source>
</reference>
<dbReference type="Gene3D" id="3.40.50.1000">
    <property type="entry name" value="HAD superfamily/HAD-like"/>
    <property type="match status" value="1"/>
</dbReference>
<evidence type="ECO:0000256" key="1">
    <source>
        <dbReference type="ARBA" id="ARBA00022801"/>
    </source>
</evidence>
<proteinExistence type="predicted"/>
<dbReference type="NCBIfam" id="TIGR01484">
    <property type="entry name" value="HAD-SF-IIB"/>
    <property type="match status" value="1"/>
</dbReference>
<dbReference type="RefSeq" id="WP_128385254.1">
    <property type="nucleotide sequence ID" value="NZ_CP035033.1"/>
</dbReference>
<dbReference type="PANTHER" id="PTHR46521">
    <property type="entry name" value="SUCROSE-PHOSPHATASE 2-RELATED"/>
    <property type="match status" value="1"/>
</dbReference>
<dbReference type="InterPro" id="IPR036412">
    <property type="entry name" value="HAD-like_sf"/>
</dbReference>
<keyword evidence="1 3" id="KW-0378">Hydrolase</keyword>
<dbReference type="InterPro" id="IPR006379">
    <property type="entry name" value="HAD-SF_hydro_IIB"/>
</dbReference>
<accession>A0A410H4R9</accession>
<dbReference type="Proteomes" id="UP000285478">
    <property type="component" value="Chromosome"/>
</dbReference>
<dbReference type="AlphaFoldDB" id="A0A410H4R9"/>
<evidence type="ECO:0000313" key="3">
    <source>
        <dbReference type="EMBL" id="QAB15923.1"/>
    </source>
</evidence>
<evidence type="ECO:0000313" key="4">
    <source>
        <dbReference type="Proteomes" id="UP000285478"/>
    </source>
</evidence>
<keyword evidence="4" id="KW-1185">Reference proteome</keyword>
<dbReference type="GO" id="GO:0016791">
    <property type="term" value="F:phosphatase activity"/>
    <property type="evidence" value="ECO:0007669"/>
    <property type="project" value="UniProtKB-ARBA"/>
</dbReference>
<feature type="domain" description="Sucrose phosphatase-like" evidence="2">
    <location>
        <begin position="10"/>
        <end position="275"/>
    </location>
</feature>
<dbReference type="SUPFAM" id="SSF56784">
    <property type="entry name" value="HAD-like"/>
    <property type="match status" value="1"/>
</dbReference>
<protein>
    <submittedName>
        <fullName evidence="3">HAD-IIB family hydrolase</fullName>
    </submittedName>
</protein>
<dbReference type="KEGG" id="htr:EPV75_09715"/>
<dbReference type="SFLD" id="SFLDG01141">
    <property type="entry name" value="C2.B.1:_Sucrose_Phosphatase_Li"/>
    <property type="match status" value="1"/>
</dbReference>
<organism evidence="3 4">
    <name type="scientific">Hydrogenovibrio thermophilus</name>
    <dbReference type="NCBI Taxonomy" id="265883"/>
    <lineage>
        <taxon>Bacteria</taxon>
        <taxon>Pseudomonadati</taxon>
        <taxon>Pseudomonadota</taxon>
        <taxon>Gammaproteobacteria</taxon>
        <taxon>Thiotrichales</taxon>
        <taxon>Piscirickettsiaceae</taxon>
        <taxon>Hydrogenovibrio</taxon>
    </lineage>
</organism>
<dbReference type="InterPro" id="IPR006380">
    <property type="entry name" value="SPP-like_dom"/>
</dbReference>
<dbReference type="Gene3D" id="3.90.1070.10">
    <property type="match status" value="1"/>
</dbReference>
<dbReference type="InterPro" id="IPR051518">
    <property type="entry name" value="Sucrose_Phosphatase"/>
</dbReference>
<dbReference type="SFLD" id="SFLDS00003">
    <property type="entry name" value="Haloacid_Dehalogenase"/>
    <property type="match status" value="1"/>
</dbReference>
<dbReference type="EMBL" id="CP035033">
    <property type="protein sequence ID" value="QAB15923.1"/>
    <property type="molecule type" value="Genomic_DNA"/>
</dbReference>
<dbReference type="SFLD" id="SFLDG01140">
    <property type="entry name" value="C2.B:_Phosphomannomutase_and_P"/>
    <property type="match status" value="1"/>
</dbReference>
<sequence length="290" mass="32189">MTASQSASTLLLCTDMDRTVIPNGAQPEHPHARAAFKAFCQQPEITLVYVTGRHLALMEEAIHAYDLPQPDYAITDVGTKIRHRENGHWQAVEEWETEIGQAWGNCRHDDIAQPLMQLDGLTLQEKEKQNTHKVSFYADLSTASEADYLARAETALAPLNIQTSLIWSIDEAADVGLLDVLPQNATKLHAIEFLQQQLDFALPDVIFAGDSGNDLPVLTSHIQSVLVANASEDIKHQAWQACVQRHTESAFYQAQNLQDHNGNYAAGVLQGVGYYAPRFQPILNEQVLPL</sequence>
<dbReference type="Pfam" id="PF05116">
    <property type="entry name" value="S6PP"/>
    <property type="match status" value="1"/>
</dbReference>
<evidence type="ECO:0000259" key="2">
    <source>
        <dbReference type="Pfam" id="PF05116"/>
    </source>
</evidence>
<dbReference type="PANTHER" id="PTHR46521:SF4">
    <property type="entry name" value="SUCROSE-PHOSPHATASE 2-RELATED"/>
    <property type="match status" value="1"/>
</dbReference>